<gene>
    <name evidence="2" type="ORF">GCM10022216_28090</name>
</gene>
<evidence type="ECO:0000313" key="2">
    <source>
        <dbReference type="EMBL" id="GAA4144770.1"/>
    </source>
</evidence>
<comment type="caution">
    <text evidence="2">The sequence shown here is derived from an EMBL/GenBank/DDBJ whole genome shotgun (WGS) entry which is preliminary data.</text>
</comment>
<keyword evidence="3" id="KW-1185">Reference proteome</keyword>
<feature type="signal peptide" evidence="1">
    <location>
        <begin position="1"/>
        <end position="22"/>
    </location>
</feature>
<keyword evidence="1" id="KW-0732">Signal</keyword>
<feature type="chain" id="PRO_5045237203" description="DUF4397 domain-containing protein" evidence="1">
    <location>
        <begin position="23"/>
        <end position="266"/>
    </location>
</feature>
<evidence type="ECO:0008006" key="4">
    <source>
        <dbReference type="Google" id="ProtNLM"/>
    </source>
</evidence>
<accession>A0ABP7Z0Z2</accession>
<evidence type="ECO:0000313" key="3">
    <source>
        <dbReference type="Proteomes" id="UP001500101"/>
    </source>
</evidence>
<dbReference type="EMBL" id="BAAAZI010000011">
    <property type="protein sequence ID" value="GAA4144770.1"/>
    <property type="molecule type" value="Genomic_DNA"/>
</dbReference>
<dbReference type="RefSeq" id="WP_344675407.1">
    <property type="nucleotide sequence ID" value="NZ_BAAAZI010000011.1"/>
</dbReference>
<dbReference type="PROSITE" id="PS51257">
    <property type="entry name" value="PROKAR_LIPOPROTEIN"/>
    <property type="match status" value="1"/>
</dbReference>
<name>A0ABP7Z0Z2_9SPHI</name>
<sequence length="266" mass="29647">MKRNYFILLLSAIALFFSASCSKDSDGEDLKNATHKAVIYSPAVGLQRFTDSKVFLSEAPFEKYENFTPLKSLNLPANRTVNDSVVFNVSDYVGKTIYVVALRKKLLSDGYYSITSTTSQPLKNIKFTVVEDKPVYQVAFVTAEPSTKTYTADKANLTLKVKKGSSPVSNREVYWYGTTQLWNDQHKALIEKEYKDNGRVAATLMNRTDADGLLKIGIPVNEAGTVKNGDKVVNNNEHVFFVMEAGKVKEIIVNVDNLVLSKTLSF</sequence>
<protein>
    <recommendedName>
        <fullName evidence="4">DUF4397 domain-containing protein</fullName>
    </recommendedName>
</protein>
<organism evidence="2 3">
    <name type="scientific">Sphingobacterium kyonggiense</name>
    <dbReference type="NCBI Taxonomy" id="714075"/>
    <lineage>
        <taxon>Bacteria</taxon>
        <taxon>Pseudomonadati</taxon>
        <taxon>Bacteroidota</taxon>
        <taxon>Sphingobacteriia</taxon>
        <taxon>Sphingobacteriales</taxon>
        <taxon>Sphingobacteriaceae</taxon>
        <taxon>Sphingobacterium</taxon>
    </lineage>
</organism>
<reference evidence="3" key="1">
    <citation type="journal article" date="2019" name="Int. J. Syst. Evol. Microbiol.">
        <title>The Global Catalogue of Microorganisms (GCM) 10K type strain sequencing project: providing services to taxonomists for standard genome sequencing and annotation.</title>
        <authorList>
            <consortium name="The Broad Institute Genomics Platform"/>
            <consortium name="The Broad Institute Genome Sequencing Center for Infectious Disease"/>
            <person name="Wu L."/>
            <person name="Ma J."/>
        </authorList>
    </citation>
    <scope>NUCLEOTIDE SEQUENCE [LARGE SCALE GENOMIC DNA]</scope>
    <source>
        <strain evidence="3">JCM 16704</strain>
    </source>
</reference>
<dbReference type="Proteomes" id="UP001500101">
    <property type="component" value="Unassembled WGS sequence"/>
</dbReference>
<proteinExistence type="predicted"/>
<evidence type="ECO:0000256" key="1">
    <source>
        <dbReference type="SAM" id="SignalP"/>
    </source>
</evidence>